<evidence type="ECO:0000313" key="2">
    <source>
        <dbReference type="EMBL" id="BAQ48662.1"/>
    </source>
</evidence>
<dbReference type="Proteomes" id="UP000061432">
    <property type="component" value="Plasmid pMaq22A_1p"/>
</dbReference>
<proteinExistence type="predicted"/>
<dbReference type="KEGG" id="maqu:Maq22A_1p31670"/>
<reference evidence="3" key="2">
    <citation type="submission" date="2015-01" db="EMBL/GenBank/DDBJ databases">
        <title>Complete genome sequence of Methylobacterium aquaticum strain 22A.</title>
        <authorList>
            <person name="Tani A."/>
            <person name="Ogura Y."/>
            <person name="Hayashi T."/>
        </authorList>
    </citation>
    <scope>NUCLEOTIDE SEQUENCE [LARGE SCALE GENOMIC DNA]</scope>
    <source>
        <strain evidence="3">MA-22A</strain>
        <plasmid evidence="3">Plasmid pMaq22A_1p DNA</plasmid>
    </source>
</reference>
<accession>A0A0C6FNB8</accession>
<dbReference type="EMBL" id="AP014705">
    <property type="protein sequence ID" value="BAQ48662.1"/>
    <property type="molecule type" value="Genomic_DNA"/>
</dbReference>
<keyword evidence="2" id="KW-0614">Plasmid</keyword>
<feature type="transmembrane region" description="Helical" evidence="1">
    <location>
        <begin position="90"/>
        <end position="107"/>
    </location>
</feature>
<dbReference type="Pfam" id="PF11804">
    <property type="entry name" value="DUF3325"/>
    <property type="match status" value="1"/>
</dbReference>
<geneLocation type="plasmid" evidence="3">
    <name>pMaq22A_1p DNA</name>
</geneLocation>
<organism evidence="2 3">
    <name type="scientific">Methylobacterium aquaticum</name>
    <dbReference type="NCBI Taxonomy" id="270351"/>
    <lineage>
        <taxon>Bacteria</taxon>
        <taxon>Pseudomonadati</taxon>
        <taxon>Pseudomonadota</taxon>
        <taxon>Alphaproteobacteria</taxon>
        <taxon>Hyphomicrobiales</taxon>
        <taxon>Methylobacteriaceae</taxon>
        <taxon>Methylobacterium</taxon>
    </lineage>
</organism>
<evidence type="ECO:0008006" key="4">
    <source>
        <dbReference type="Google" id="ProtNLM"/>
    </source>
</evidence>
<keyword evidence="1" id="KW-0812">Transmembrane</keyword>
<name>A0A0C6FNB8_9HYPH</name>
<dbReference type="OrthoDB" id="6009065at2"/>
<keyword evidence="1" id="KW-0472">Membrane</keyword>
<dbReference type="RefSeq" id="WP_060849878.1">
    <property type="nucleotide sequence ID" value="NZ_AP014705.1"/>
</dbReference>
<evidence type="ECO:0000256" key="1">
    <source>
        <dbReference type="SAM" id="Phobius"/>
    </source>
</evidence>
<evidence type="ECO:0000313" key="3">
    <source>
        <dbReference type="Proteomes" id="UP000061432"/>
    </source>
</evidence>
<gene>
    <name evidence="2" type="ORF">Maq22A_1p31670</name>
</gene>
<feature type="transmembrane region" description="Helical" evidence="1">
    <location>
        <begin position="66"/>
        <end position="84"/>
    </location>
</feature>
<protein>
    <recommendedName>
        <fullName evidence="4">Iron transporter</fullName>
    </recommendedName>
</protein>
<keyword evidence="1" id="KW-1133">Transmembrane helix</keyword>
<dbReference type="PATRIC" id="fig|270351.10.peg.5645"/>
<dbReference type="AlphaFoldDB" id="A0A0C6FNB8"/>
<dbReference type="InterPro" id="IPR021762">
    <property type="entry name" value="DUF3325"/>
</dbReference>
<sequence>MTLLVAGALGFLGLAALCLSLGRHHQALWPNPPTRRRAIDLRVAGWALIALSLGAALHLDGGVFGPVHWLGSLTGAALLLVVTLSYRPRALVWMAALAVAITLGAALA</sequence>
<reference evidence="2 3" key="1">
    <citation type="journal article" date="2015" name="Genome Announc.">
        <title>Complete Genome Sequence of Methylobacterium aquaticum Strain 22A, Isolated from Racomitrium japonicum Moss.</title>
        <authorList>
            <person name="Tani A."/>
            <person name="Ogura Y."/>
            <person name="Hayashi T."/>
            <person name="Kimbara K."/>
        </authorList>
    </citation>
    <scope>NUCLEOTIDE SEQUENCE [LARGE SCALE GENOMIC DNA]</scope>
    <source>
        <strain evidence="2 3">MA-22A</strain>
        <plasmid evidence="3">Plasmid pMaq22A_1p DNA</plasmid>
    </source>
</reference>
<feature type="transmembrane region" description="Helical" evidence="1">
    <location>
        <begin position="42"/>
        <end position="59"/>
    </location>
</feature>